<dbReference type="AlphaFoldDB" id="A0A097STF5"/>
<name>A0A097STF5_9BACT</name>
<dbReference type="STRING" id="1318617.MGM1_5180"/>
<sequence>MRNRKKIVFNFEIINEIVHNILSLTPGVDIKKDIKVDFDQKSIPIVSITFSHQSDISNIYDLCIEIQDLVYYKLSKDFDLKQLFVNVIVV</sequence>
<reference evidence="1 2" key="1">
    <citation type="journal article" date="2014" name="PLoS ONE">
        <title>An emerging Mycoplasma associated with trichomoniasis, vaginal infection and disease.</title>
        <authorList>
            <consortium name="Vaginal Microbiome Consortium"/>
            <person name="Fettweis J.M."/>
            <person name="Serrano M.G."/>
            <person name="Huang B."/>
            <person name="Brooks J.P."/>
            <person name="Glascock A.L."/>
            <person name="Sheth N.U."/>
            <person name="Strauss J.F.III."/>
            <person name="Jefferson K.K."/>
            <person name="Buck G.A."/>
        </authorList>
    </citation>
    <scope>NUCLEOTIDE SEQUENCE [LARGE SCALE GENOMIC DNA]</scope>
    <source>
        <strain evidence="1 2">VCU_M1</strain>
    </source>
</reference>
<protein>
    <submittedName>
        <fullName evidence="1">Uncharacterized protein</fullName>
    </submittedName>
</protein>
<dbReference type="HOGENOM" id="CLU_2435394_0_0_14"/>
<dbReference type="Proteomes" id="UP000030066">
    <property type="component" value="Chromosome"/>
</dbReference>
<organism evidence="1 2">
    <name type="scientific">Candidatus Malacoplasma girerdii</name>
    <dbReference type="NCBI Taxonomy" id="1318617"/>
    <lineage>
        <taxon>Bacteria</taxon>
        <taxon>Bacillati</taxon>
        <taxon>Mycoplasmatota</taxon>
        <taxon>Mycoplasmoidales</taxon>
        <taxon>Mycoplasmoidaceae</taxon>
        <taxon>Malacoplasma</taxon>
    </lineage>
</organism>
<proteinExistence type="predicted"/>
<dbReference type="EMBL" id="CP007711">
    <property type="protein sequence ID" value="AIV03878.1"/>
    <property type="molecule type" value="Genomic_DNA"/>
</dbReference>
<evidence type="ECO:0000313" key="1">
    <source>
        <dbReference type="EMBL" id="AIV03878.1"/>
    </source>
</evidence>
<dbReference type="KEGG" id="mgj:MGM1_5180"/>
<keyword evidence="2" id="KW-1185">Reference proteome</keyword>
<evidence type="ECO:0000313" key="2">
    <source>
        <dbReference type="Proteomes" id="UP000030066"/>
    </source>
</evidence>
<gene>
    <name evidence="1" type="ORF">MGM1_5180</name>
</gene>
<accession>A0A097STF5</accession>